<keyword evidence="1" id="KW-0234">DNA repair</keyword>
<dbReference type="EC" id="5.6.2.3" evidence="1"/>
<dbReference type="Gene3D" id="3.40.50.300">
    <property type="entry name" value="P-loop containing nucleotide triphosphate hydrolases"/>
    <property type="match status" value="1"/>
</dbReference>
<dbReference type="Pfam" id="PF05970">
    <property type="entry name" value="PIF1"/>
    <property type="match status" value="1"/>
</dbReference>
<keyword evidence="1" id="KW-0378">Hydrolase</keyword>
<comment type="similarity">
    <text evidence="1">Belongs to the helicase family.</text>
</comment>
<keyword evidence="1" id="KW-0547">Nucleotide-binding</keyword>
<dbReference type="CDD" id="cd18809">
    <property type="entry name" value="SF1_C_RecD"/>
    <property type="match status" value="1"/>
</dbReference>
<protein>
    <recommendedName>
        <fullName evidence="1">ATP-dependent DNA helicase</fullName>
        <ecNumber evidence="1">5.6.2.3</ecNumber>
    </recommendedName>
</protein>
<dbReference type="SMART" id="SM00382">
    <property type="entry name" value="AAA"/>
    <property type="match status" value="1"/>
</dbReference>
<dbReference type="GO" id="GO:0000723">
    <property type="term" value="P:telomere maintenance"/>
    <property type="evidence" value="ECO:0007669"/>
    <property type="project" value="InterPro"/>
</dbReference>
<reference evidence="2" key="1">
    <citation type="submission" date="2020-04" db="EMBL/GenBank/DDBJ databases">
        <authorList>
            <person name="Alioto T."/>
            <person name="Alioto T."/>
            <person name="Gomez Garrido J."/>
        </authorList>
    </citation>
    <scope>NUCLEOTIDE SEQUENCE</scope>
    <source>
        <strain evidence="2">A484AB</strain>
    </source>
</reference>
<keyword evidence="1" id="KW-0067">ATP-binding</keyword>
<dbReference type="Pfam" id="PF21530">
    <property type="entry name" value="Pif1_2B_dom"/>
    <property type="match status" value="1"/>
</dbReference>
<dbReference type="InterPro" id="IPR027417">
    <property type="entry name" value="P-loop_NTPase"/>
</dbReference>
<organism evidence="2 3">
    <name type="scientific">Paramuricea clavata</name>
    <name type="common">Red gorgonian</name>
    <name type="synonym">Violescent sea-whip</name>
    <dbReference type="NCBI Taxonomy" id="317549"/>
    <lineage>
        <taxon>Eukaryota</taxon>
        <taxon>Metazoa</taxon>
        <taxon>Cnidaria</taxon>
        <taxon>Anthozoa</taxon>
        <taxon>Octocorallia</taxon>
        <taxon>Malacalcyonacea</taxon>
        <taxon>Plexauridae</taxon>
        <taxon>Paramuricea</taxon>
    </lineage>
</organism>
<dbReference type="PANTHER" id="PTHR47642">
    <property type="entry name" value="ATP-DEPENDENT DNA HELICASE"/>
    <property type="match status" value="1"/>
</dbReference>
<comment type="cofactor">
    <cofactor evidence="1">
        <name>Mg(2+)</name>
        <dbReference type="ChEBI" id="CHEBI:18420"/>
    </cofactor>
</comment>
<accession>A0A6S7HB86</accession>
<keyword evidence="3" id="KW-1185">Reference proteome</keyword>
<dbReference type="GO" id="GO:0043139">
    <property type="term" value="F:5'-3' DNA helicase activity"/>
    <property type="evidence" value="ECO:0007669"/>
    <property type="project" value="UniProtKB-EC"/>
</dbReference>
<comment type="catalytic activity">
    <reaction evidence="1">
        <text>ATP + H2O = ADP + phosphate + H(+)</text>
        <dbReference type="Rhea" id="RHEA:13065"/>
        <dbReference type="ChEBI" id="CHEBI:15377"/>
        <dbReference type="ChEBI" id="CHEBI:15378"/>
        <dbReference type="ChEBI" id="CHEBI:30616"/>
        <dbReference type="ChEBI" id="CHEBI:43474"/>
        <dbReference type="ChEBI" id="CHEBI:456216"/>
        <dbReference type="EC" id="5.6.2.3"/>
    </reaction>
</comment>
<dbReference type="InterPro" id="IPR051055">
    <property type="entry name" value="PIF1_helicase"/>
</dbReference>
<evidence type="ECO:0000313" key="3">
    <source>
        <dbReference type="Proteomes" id="UP001152795"/>
    </source>
</evidence>
<dbReference type="GO" id="GO:0016787">
    <property type="term" value="F:hydrolase activity"/>
    <property type="evidence" value="ECO:0007669"/>
    <property type="project" value="UniProtKB-KW"/>
</dbReference>
<dbReference type="SUPFAM" id="SSF52540">
    <property type="entry name" value="P-loop containing nucleoside triphosphate hydrolases"/>
    <property type="match status" value="2"/>
</dbReference>
<keyword evidence="1 2" id="KW-0347">Helicase</keyword>
<dbReference type="GO" id="GO:0006281">
    <property type="term" value="P:DNA repair"/>
    <property type="evidence" value="ECO:0007669"/>
    <property type="project" value="UniProtKB-KW"/>
</dbReference>
<dbReference type="GO" id="GO:0005524">
    <property type="term" value="F:ATP binding"/>
    <property type="evidence" value="ECO:0007669"/>
    <property type="project" value="UniProtKB-KW"/>
</dbReference>
<comment type="caution">
    <text evidence="2">The sequence shown here is derived from an EMBL/GenBank/DDBJ whole genome shotgun (WGS) entry which is preliminary data.</text>
</comment>
<dbReference type="GO" id="GO:0006310">
    <property type="term" value="P:DNA recombination"/>
    <property type="evidence" value="ECO:0007669"/>
    <property type="project" value="UniProtKB-KW"/>
</dbReference>
<name>A0A6S7HB86_PARCT</name>
<dbReference type="Proteomes" id="UP001152795">
    <property type="component" value="Unassembled WGS sequence"/>
</dbReference>
<evidence type="ECO:0000313" key="2">
    <source>
        <dbReference type="EMBL" id="CAB4000357.1"/>
    </source>
</evidence>
<dbReference type="InterPro" id="IPR049163">
    <property type="entry name" value="Pif1-like_2B_dom"/>
</dbReference>
<dbReference type="InterPro" id="IPR010285">
    <property type="entry name" value="DNA_helicase_pif1-like_DEAD"/>
</dbReference>
<dbReference type="InterPro" id="IPR003593">
    <property type="entry name" value="AAA+_ATPase"/>
</dbReference>
<keyword evidence="1" id="KW-0233">DNA recombination</keyword>
<dbReference type="EMBL" id="CACRXK020003818">
    <property type="protein sequence ID" value="CAB4000357.1"/>
    <property type="molecule type" value="Genomic_DNA"/>
</dbReference>
<keyword evidence="1" id="KW-0227">DNA damage</keyword>
<gene>
    <name evidence="2" type="ORF">PACLA_8A062449</name>
</gene>
<evidence type="ECO:0000256" key="1">
    <source>
        <dbReference type="RuleBase" id="RU363044"/>
    </source>
</evidence>
<sequence>MWTKGQEDALKAAKTGHNLCIFGKSGCGKSTIIKEINKTLTQSGRVCKIVCPSGVACKVYDELAATVHSFYGLQTAELPAPLVMQQSLQRNDVVNQIQSVDVLVWDEISMSSLRIFHIVDLLHQKVRNNSLPFGGIQVILGGDFCQLKPIQSLLDPGDPIYKSVLLGTVFPHRIVLEKIMRQSEFEGDFKKALDSLRMGVCDVDTEAYLCGLSRRCVDIGDNVPPPIHIFFKKLPVEVHNSYMLSCLSGEMLKYESIDTGRTGLLKNTVPKVLMLKRGCKVMLLFNISKSLTNGTLGTFIDADQTDSKNESLLIKFPNVGVVSIPRKTWYAYRKDGQVQASRTQFPLSLSYAITVHKAQSATLESAVVHCSQEFDAGQTYVALSRVRSEERLQVIGFQKRFLLKQPAHIKQIHSAQHGDPVSSFTCCRNKVLESTNCELDREEDPSLINDENSIQVDEDLLNHEELILKYFASNQGVKQNFNQILQHMTNAEED</sequence>
<proteinExistence type="inferred from homology"/>
<dbReference type="OrthoDB" id="272985at2759"/>
<dbReference type="AlphaFoldDB" id="A0A6S7HB86"/>